<dbReference type="Gene3D" id="3.10.28.10">
    <property type="entry name" value="Homing endonucleases"/>
    <property type="match status" value="1"/>
</dbReference>
<reference evidence="2 3" key="1">
    <citation type="journal article" date="2013" name="PLoS Genet.">
        <title>Comparative genome structure, secondary metabolite, and effector coding capacity across Cochliobolus pathogens.</title>
        <authorList>
            <person name="Condon B.J."/>
            <person name="Leng Y."/>
            <person name="Wu D."/>
            <person name="Bushley K.E."/>
            <person name="Ohm R.A."/>
            <person name="Otillar R."/>
            <person name="Martin J."/>
            <person name="Schackwitz W."/>
            <person name="Grimwood J."/>
            <person name="MohdZainudin N."/>
            <person name="Xue C."/>
            <person name="Wang R."/>
            <person name="Manning V.A."/>
            <person name="Dhillon B."/>
            <person name="Tu Z.J."/>
            <person name="Steffenson B.J."/>
            <person name="Salamov A."/>
            <person name="Sun H."/>
            <person name="Lowry S."/>
            <person name="LaButti K."/>
            <person name="Han J."/>
            <person name="Copeland A."/>
            <person name="Lindquist E."/>
            <person name="Barry K."/>
            <person name="Schmutz J."/>
            <person name="Baker S.E."/>
            <person name="Ciuffetti L.M."/>
            <person name="Grigoriev I.V."/>
            <person name="Zhong S."/>
            <person name="Turgeon B.G."/>
        </authorList>
    </citation>
    <scope>NUCLEOTIDE SEQUENCE [LARGE SCALE GENOMIC DNA]</scope>
    <source>
        <strain evidence="2 3">26-R-13</strain>
    </source>
</reference>
<dbReference type="Pfam" id="PF00961">
    <property type="entry name" value="LAGLIDADG_1"/>
    <property type="match status" value="1"/>
</dbReference>
<dbReference type="EMBL" id="KI964903">
    <property type="protein sequence ID" value="EUC27595.1"/>
    <property type="molecule type" value="Genomic_DNA"/>
</dbReference>
<evidence type="ECO:0000259" key="1">
    <source>
        <dbReference type="Pfam" id="PF00961"/>
    </source>
</evidence>
<dbReference type="OrthoDB" id="5411689at2759"/>
<feature type="domain" description="Homing endonuclease LAGLIDADG" evidence="1">
    <location>
        <begin position="2"/>
        <end position="86"/>
    </location>
</feature>
<accession>W6XQI0</accession>
<dbReference type="SUPFAM" id="SSF55608">
    <property type="entry name" value="Homing endonucleases"/>
    <property type="match status" value="1"/>
</dbReference>
<feature type="non-terminal residue" evidence="2">
    <location>
        <position position="1"/>
    </location>
</feature>
<dbReference type="InterPro" id="IPR027434">
    <property type="entry name" value="Homing_endonucl"/>
</dbReference>
<dbReference type="HOGENOM" id="CLU_2489290_0_0_1"/>
<protein>
    <recommendedName>
        <fullName evidence="1">Homing endonuclease LAGLIDADG domain-containing protein</fullName>
    </recommendedName>
</protein>
<evidence type="ECO:0000313" key="3">
    <source>
        <dbReference type="Proteomes" id="UP000053841"/>
    </source>
</evidence>
<dbReference type="InterPro" id="IPR051289">
    <property type="entry name" value="LAGLIDADG_Endonuclease"/>
</dbReference>
<dbReference type="GO" id="GO:0005739">
    <property type="term" value="C:mitochondrion"/>
    <property type="evidence" value="ECO:0007669"/>
    <property type="project" value="UniProtKB-ARBA"/>
</dbReference>
<dbReference type="PANTHER" id="PTHR36181">
    <property type="entry name" value="INTRON-ENCODED ENDONUCLEASE AI3-RELATED"/>
    <property type="match status" value="1"/>
</dbReference>
<sequence>FIGFTEGDGSFIVSKDKIYFDITQSISDIQVLYYIKKELGFGKILMRKEGNRNVGVFYVSSKENFTRLIHIFNGNLCTHYKKEQFKV</sequence>
<dbReference type="RefSeq" id="XP_007718098.1">
    <property type="nucleotide sequence ID" value="XM_007719908.1"/>
</dbReference>
<name>W6XQI0_COCC2</name>
<evidence type="ECO:0000313" key="2">
    <source>
        <dbReference type="EMBL" id="EUC27595.1"/>
    </source>
</evidence>
<keyword evidence="3" id="KW-1185">Reference proteome</keyword>
<dbReference type="InterPro" id="IPR004860">
    <property type="entry name" value="LAGLIDADG_dom"/>
</dbReference>
<proteinExistence type="predicted"/>
<gene>
    <name evidence="2" type="ORF">COCCADRAFT_111278</name>
</gene>
<dbReference type="GO" id="GO:0004519">
    <property type="term" value="F:endonuclease activity"/>
    <property type="evidence" value="ECO:0007669"/>
    <property type="project" value="InterPro"/>
</dbReference>
<dbReference type="Proteomes" id="UP000053841">
    <property type="component" value="Unassembled WGS sequence"/>
</dbReference>
<dbReference type="AlphaFoldDB" id="W6XQI0"/>
<organism evidence="2 3">
    <name type="scientific">Cochliobolus carbonum (strain 26-R-13)</name>
    <name type="common">Maize leaf spot fungus</name>
    <name type="synonym">Bipolaris zeicola</name>
    <dbReference type="NCBI Taxonomy" id="930089"/>
    <lineage>
        <taxon>Eukaryota</taxon>
        <taxon>Fungi</taxon>
        <taxon>Dikarya</taxon>
        <taxon>Ascomycota</taxon>
        <taxon>Pezizomycotina</taxon>
        <taxon>Dothideomycetes</taxon>
        <taxon>Pleosporomycetidae</taxon>
        <taxon>Pleosporales</taxon>
        <taxon>Pleosporineae</taxon>
        <taxon>Pleosporaceae</taxon>
        <taxon>Bipolaris</taxon>
    </lineage>
</organism>
<dbReference type="GeneID" id="19144260"/>
<dbReference type="PANTHER" id="PTHR36181:SF2">
    <property type="entry name" value="INTRON-ENCODED ENDONUCLEASE AI3-RELATED"/>
    <property type="match status" value="1"/>
</dbReference>
<dbReference type="KEGG" id="bze:COCCADRAFT_111278"/>